<dbReference type="Pfam" id="PF10501">
    <property type="entry name" value="Ribosomal_L50"/>
    <property type="match status" value="1"/>
</dbReference>
<dbReference type="GO" id="GO:0005739">
    <property type="term" value="C:mitochondrion"/>
    <property type="evidence" value="ECO:0007669"/>
    <property type="project" value="UniProtKB-SubCell"/>
</dbReference>
<evidence type="ECO:0000256" key="4">
    <source>
        <dbReference type="ARBA" id="ARBA00023128"/>
    </source>
</evidence>
<accession>S3CLI8</accession>
<evidence type="ECO:0000256" key="7">
    <source>
        <dbReference type="SAM" id="MobiDB-lite"/>
    </source>
</evidence>
<dbReference type="OMA" id="WENDAHW"/>
<sequence length="413" mass="43936">MRRIARLPKPVAKAVAVAGPVEFAVARSASSPACRTFHSHSRTSTSPTAHASTHTPRHIAATSQLYCPSPSSGLARRFLTTETTANKTESETENKAEDTVDITEAEFDAAVEAEQQDAVYLSAAAAAQNEPVLVVPGETETAPRPTEIADSNYQPAASADGLETVGGIDGWWENDAHWDNAVELRGFAPRRPVTDAAVLQVLARRAVLETVAVQQLASEGLAQAWSRGGAAEQSSALALEVDVAADGSVAGLRGEAAAVVESLRVTETLSGPDSAATLTGDEAQSLLTSWDPSWKSISLADPLFKFTVIKRIFQLTGHMMPDAQLALADDVAGLLAVLVRPPKAKKLAEELAKDGELAGLPNVAVYGRRVTPVDRHKMVGRWKVIVEELEKRDLPVTGTGGYSKAVERKWAFH</sequence>
<protein>
    <recommendedName>
        <fullName evidence="6">Large ribosomal subunit protein mL50</fullName>
    </recommendedName>
</protein>
<proteinExistence type="inferred from homology"/>
<keyword evidence="4" id="KW-0496">Mitochondrion</keyword>
<keyword evidence="5" id="KW-0687">Ribonucleoprotein</keyword>
<comment type="similarity">
    <text evidence="2">Belongs to the mitochondrion-specific ribosomal protein mL50 family.</text>
</comment>
<dbReference type="GO" id="GO:1990904">
    <property type="term" value="C:ribonucleoprotein complex"/>
    <property type="evidence" value="ECO:0007669"/>
    <property type="project" value="UniProtKB-KW"/>
</dbReference>
<dbReference type="eggNOG" id="ENOG502S9FC">
    <property type="taxonomic scope" value="Eukaryota"/>
</dbReference>
<evidence type="ECO:0000256" key="2">
    <source>
        <dbReference type="ARBA" id="ARBA00008860"/>
    </source>
</evidence>
<evidence type="ECO:0000256" key="5">
    <source>
        <dbReference type="ARBA" id="ARBA00023274"/>
    </source>
</evidence>
<dbReference type="HOGENOM" id="CLU_034472_2_0_1"/>
<evidence type="ECO:0000313" key="9">
    <source>
        <dbReference type="Proteomes" id="UP000016923"/>
    </source>
</evidence>
<evidence type="ECO:0000256" key="1">
    <source>
        <dbReference type="ARBA" id="ARBA00004173"/>
    </source>
</evidence>
<keyword evidence="9" id="KW-1185">Reference proteome</keyword>
<keyword evidence="3" id="KW-0689">Ribosomal protein</keyword>
<dbReference type="EMBL" id="KE148151">
    <property type="protein sequence ID" value="EPE07378.1"/>
    <property type="molecule type" value="Genomic_DNA"/>
</dbReference>
<evidence type="ECO:0000313" key="8">
    <source>
        <dbReference type="EMBL" id="EPE07378.1"/>
    </source>
</evidence>
<comment type="subcellular location">
    <subcellularLocation>
        <location evidence="1">Mitochondrion</location>
    </subcellularLocation>
</comment>
<dbReference type="VEuPathDB" id="FungiDB:F503_08029"/>
<dbReference type="GO" id="GO:0005840">
    <property type="term" value="C:ribosome"/>
    <property type="evidence" value="ECO:0007669"/>
    <property type="project" value="UniProtKB-KW"/>
</dbReference>
<gene>
    <name evidence="8" type="ORF">F503_08029</name>
</gene>
<dbReference type="AlphaFoldDB" id="S3CLI8"/>
<name>S3CLI8_OPHP1</name>
<dbReference type="InterPro" id="IPR018305">
    <property type="entry name" value="Ribosomal_m50"/>
</dbReference>
<evidence type="ECO:0000256" key="6">
    <source>
        <dbReference type="ARBA" id="ARBA00035183"/>
    </source>
</evidence>
<dbReference type="Proteomes" id="UP000016923">
    <property type="component" value="Unassembled WGS sequence"/>
</dbReference>
<feature type="compositionally biased region" description="Low complexity" evidence="7">
    <location>
        <begin position="42"/>
        <end position="54"/>
    </location>
</feature>
<feature type="region of interest" description="Disordered" evidence="7">
    <location>
        <begin position="35"/>
        <end position="55"/>
    </location>
</feature>
<organism evidence="8 9">
    <name type="scientific">Ophiostoma piceae (strain UAMH 11346)</name>
    <name type="common">Sap stain fungus</name>
    <dbReference type="NCBI Taxonomy" id="1262450"/>
    <lineage>
        <taxon>Eukaryota</taxon>
        <taxon>Fungi</taxon>
        <taxon>Dikarya</taxon>
        <taxon>Ascomycota</taxon>
        <taxon>Pezizomycotina</taxon>
        <taxon>Sordariomycetes</taxon>
        <taxon>Sordariomycetidae</taxon>
        <taxon>Ophiostomatales</taxon>
        <taxon>Ophiostomataceae</taxon>
        <taxon>Ophiostoma</taxon>
    </lineage>
</organism>
<evidence type="ECO:0000256" key="3">
    <source>
        <dbReference type="ARBA" id="ARBA00022980"/>
    </source>
</evidence>
<reference evidence="8 9" key="1">
    <citation type="journal article" date="2013" name="BMC Genomics">
        <title>The genome and transcriptome of the pine saprophyte Ophiostoma piceae, and a comparison with the bark beetle-associated pine pathogen Grosmannia clavigera.</title>
        <authorList>
            <person name="Haridas S."/>
            <person name="Wang Y."/>
            <person name="Lim L."/>
            <person name="Massoumi Alamouti S."/>
            <person name="Jackman S."/>
            <person name="Docking R."/>
            <person name="Robertson G."/>
            <person name="Birol I."/>
            <person name="Bohlmann J."/>
            <person name="Breuil C."/>
        </authorList>
    </citation>
    <scope>NUCLEOTIDE SEQUENCE [LARGE SCALE GENOMIC DNA]</scope>
    <source>
        <strain evidence="8 9">UAMH 11346</strain>
    </source>
</reference>
<dbReference type="OrthoDB" id="6220758at2759"/>
<dbReference type="STRING" id="1262450.S3CLI8"/>